<dbReference type="PANTHER" id="PTHR12558">
    <property type="entry name" value="CELL DIVISION CYCLE 16,23,27"/>
    <property type="match status" value="1"/>
</dbReference>
<protein>
    <submittedName>
        <fullName evidence="4">Protein bimA</fullName>
    </submittedName>
</protein>
<sequence>MTQQLLINFSNSLKYHNYDNAKFIGSILLNLDPKYHLLLPISLYLDGEHSRSIFFLTEIDTYTSNFYLALNYMKIKEFKKAVVCIRKIINEKCKEDTSIHFSCDYLLVNKKDKNYFNDILGDLYVQLMEKDESIKAFTACYIEDPLFNSIENLLNENLIPIFDENKKEGPVAEYITDVMKYYNDLSEPVISKYINKIPGIGSYVLANVAKKLFDLSLLSDSRKCFYLLISKDPKLLYNMDYFSTVLWHGSDITDLGILCKNLITNSPNEAITWKALGNFYNHNNDYQRSMLCFKRSLYIKNDYYTNTLLGYESIHKNEYETALSFFRRSCFMLRDNYKAIFGCGLVYDKMEKKELAEGHFNSALQKNPKNKHIKVLSMKFYIKQGDMDTAIKIFADGMGFETTDIDKMTELVLKRGGGFTDIEEFLVLEFAEILMKLNLMEHSTKMLKIVECRGDTYYRKRDLIYERNTSV</sequence>
<evidence type="ECO:0000313" key="5">
    <source>
        <dbReference type="Proteomes" id="UP000016927"/>
    </source>
</evidence>
<dbReference type="GO" id="GO:0005680">
    <property type="term" value="C:anaphase-promoting complex"/>
    <property type="evidence" value="ECO:0007669"/>
    <property type="project" value="UniProtKB-ARBA"/>
</dbReference>
<dbReference type="SMART" id="SM00028">
    <property type="entry name" value="TPR"/>
    <property type="match status" value="4"/>
</dbReference>
<dbReference type="InterPro" id="IPR019734">
    <property type="entry name" value="TPR_rpt"/>
</dbReference>
<feature type="repeat" description="TPR" evidence="3">
    <location>
        <begin position="337"/>
        <end position="370"/>
    </location>
</feature>
<dbReference type="AlphaFoldDB" id="R0M9E4"/>
<evidence type="ECO:0000256" key="2">
    <source>
        <dbReference type="ARBA" id="ARBA00038210"/>
    </source>
</evidence>
<dbReference type="Proteomes" id="UP000016927">
    <property type="component" value="Unassembled WGS sequence"/>
</dbReference>
<comment type="similarity">
    <text evidence="2">Belongs to the APC3/CDC27 family.</text>
</comment>
<dbReference type="HOGENOM" id="CLU_034743_0_0_1"/>
<dbReference type="Gene3D" id="1.25.40.10">
    <property type="entry name" value="Tetratricopeptide repeat domain"/>
    <property type="match status" value="2"/>
</dbReference>
<evidence type="ECO:0000313" key="4">
    <source>
        <dbReference type="EMBL" id="EOB14604.1"/>
    </source>
</evidence>
<accession>R0M9E4</accession>
<proteinExistence type="inferred from homology"/>
<keyword evidence="1 3" id="KW-0802">TPR repeat</keyword>
<name>R0M9E4_NOSB1</name>
<gene>
    <name evidence="4" type="primary">BIMA</name>
    <name evidence="4" type="ORF">NBO_22g0006</name>
</gene>
<keyword evidence="5" id="KW-1185">Reference proteome</keyword>
<organism evidence="4 5">
    <name type="scientific">Nosema bombycis (strain CQ1 / CVCC 102059)</name>
    <name type="common">Microsporidian parasite</name>
    <name type="synonym">Pebrine of silkworm</name>
    <dbReference type="NCBI Taxonomy" id="578461"/>
    <lineage>
        <taxon>Eukaryota</taxon>
        <taxon>Fungi</taxon>
        <taxon>Fungi incertae sedis</taxon>
        <taxon>Microsporidia</taxon>
        <taxon>Nosematidae</taxon>
        <taxon>Nosema</taxon>
    </lineage>
</organism>
<dbReference type="OrthoDB" id="10248520at2759"/>
<dbReference type="PANTHER" id="PTHR12558:SF13">
    <property type="entry name" value="CELL DIVISION CYCLE PROTEIN 27 HOMOLOG"/>
    <property type="match status" value="1"/>
</dbReference>
<feature type="repeat" description="TPR" evidence="3">
    <location>
        <begin position="270"/>
        <end position="303"/>
    </location>
</feature>
<evidence type="ECO:0000256" key="1">
    <source>
        <dbReference type="ARBA" id="ARBA00022803"/>
    </source>
</evidence>
<reference evidence="4 5" key="1">
    <citation type="journal article" date="2013" name="BMC Genomics">
        <title>Comparative genomics of parasitic silkworm microsporidia reveal an association between genome expansion and host adaptation.</title>
        <authorList>
            <person name="Pan G."/>
            <person name="Xu J."/>
            <person name="Li T."/>
            <person name="Xia Q."/>
            <person name="Liu S.L."/>
            <person name="Zhang G."/>
            <person name="Li S."/>
            <person name="Li C."/>
            <person name="Liu H."/>
            <person name="Yang L."/>
            <person name="Liu T."/>
            <person name="Zhang X."/>
            <person name="Wu Z."/>
            <person name="Fan W."/>
            <person name="Dang X."/>
            <person name="Xiang H."/>
            <person name="Tao M."/>
            <person name="Li Y."/>
            <person name="Hu J."/>
            <person name="Li Z."/>
            <person name="Lin L."/>
            <person name="Luo J."/>
            <person name="Geng L."/>
            <person name="Wang L."/>
            <person name="Long M."/>
            <person name="Wan Y."/>
            <person name="He N."/>
            <person name="Zhang Z."/>
            <person name="Lu C."/>
            <person name="Keeling P.J."/>
            <person name="Wang J."/>
            <person name="Xiang Z."/>
            <person name="Zhou Z."/>
        </authorList>
    </citation>
    <scope>NUCLEOTIDE SEQUENCE [LARGE SCALE GENOMIC DNA]</scope>
    <source>
        <strain evidence="5">CQ1 / CVCC 102059</strain>
    </source>
</reference>
<dbReference type="OMA" id="AVHIFEC"/>
<dbReference type="InterPro" id="IPR011990">
    <property type="entry name" value="TPR-like_helical_dom_sf"/>
</dbReference>
<dbReference type="STRING" id="578461.R0M9E4"/>
<dbReference type="SUPFAM" id="SSF48452">
    <property type="entry name" value="TPR-like"/>
    <property type="match status" value="1"/>
</dbReference>
<dbReference type="EMBL" id="KB908930">
    <property type="protein sequence ID" value="EOB14604.1"/>
    <property type="molecule type" value="Genomic_DNA"/>
</dbReference>
<evidence type="ECO:0000256" key="3">
    <source>
        <dbReference type="PROSITE-ProRule" id="PRU00339"/>
    </source>
</evidence>
<dbReference type="VEuPathDB" id="MicrosporidiaDB:NBO_22g0006"/>
<dbReference type="PROSITE" id="PS50005">
    <property type="entry name" value="TPR"/>
    <property type="match status" value="2"/>
</dbReference>